<protein>
    <submittedName>
        <fullName evidence="2">Uncharacterized protein</fullName>
    </submittedName>
</protein>
<proteinExistence type="predicted"/>
<dbReference type="Proteomes" id="UP001180453">
    <property type="component" value="Unassembled WGS sequence"/>
</dbReference>
<sequence>MSRPPEHLGSSESPPIRRKSSVGEVLQAINSQAVEVPKPSESSKPPPKVDAGAALQKLAQQLKGLSADAELLPDEADAVGDLKRRREALAGELTPQLESTPRDFDPWLLKLRQLEKDVADAQLKIDGLARKKAAGYEKPFKEQRARQAQDIERFDKADFGSPPPADLKAAWEMYSAERPRLKLAEEAGDYLRAMSALTKVIEGIKAINNALPQLEGKLKNAEKIAKSVDDYQGDEAFNKPAEKVKAALARANKAYEGNNFATAYEALDAMEAARGELREASANALLNTKGASRAEVLKKAMAFVDKDPGMLKTLVAKRPAGEKLLDELVESLGGKATGKAGEGQKAFVKQAIIARYGLEEEGLTGILSTKALPRLYKVMGMVPNTHTQTNDALKKVERRREGDESFYKASTKEVVVTCKRTGWNADTSTFDPDAGKKTKVPAFDAHTLHEIGHAVDAKETFMDGPKGKEKQHGGWEQGLTPEGIADKLYGDTKFKFAAKWEKAGCSPAFLKAYLAAALKGNAAKAAGAGKISKEDLLADAAVKSAAEAAAALAQKPKPTTPDAIKKLEAAKLKFAKAAVGKSKSKDADVKNLLLQVATLILDGKKAAEAVKEALAEVKIASAPDQLDWAALAKDEAVKWCEAVRLKGSSTGLWEGGASSATANALSDSRVYQEAYRGTWVSYDLTARGAGISSYQFRAPGEWFAEAYAAFFLQKLKTGHPLYTWLQTQLPADHPLKAKAA</sequence>
<feature type="region of interest" description="Disordered" evidence="1">
    <location>
        <begin position="1"/>
        <end position="52"/>
    </location>
</feature>
<reference evidence="2 3" key="1">
    <citation type="submission" date="2023-07" db="EMBL/GenBank/DDBJ databases">
        <title>Sorghum-associated microbial communities from plants grown in Nebraska, USA.</title>
        <authorList>
            <person name="Schachtman D."/>
        </authorList>
    </citation>
    <scope>NUCLEOTIDE SEQUENCE [LARGE SCALE GENOMIC DNA]</scope>
    <source>
        <strain evidence="2 3">BE314</strain>
    </source>
</reference>
<evidence type="ECO:0000313" key="3">
    <source>
        <dbReference type="Proteomes" id="UP001180453"/>
    </source>
</evidence>
<name>A0ABU1YVZ2_ROSSA</name>
<evidence type="ECO:0000313" key="2">
    <source>
        <dbReference type="EMBL" id="MDR7273030.1"/>
    </source>
</evidence>
<accession>A0ABU1YVZ2</accession>
<dbReference type="RefSeq" id="WP_310272970.1">
    <property type="nucleotide sequence ID" value="NZ_JAVDXU010000007.1"/>
</dbReference>
<gene>
    <name evidence="2" type="ORF">J2X20_005715</name>
</gene>
<dbReference type="EMBL" id="JAVDXU010000007">
    <property type="protein sequence ID" value="MDR7273030.1"/>
    <property type="molecule type" value="Genomic_DNA"/>
</dbReference>
<feature type="compositionally biased region" description="Low complexity" evidence="1">
    <location>
        <begin position="34"/>
        <end position="52"/>
    </location>
</feature>
<comment type="caution">
    <text evidence="2">The sequence shown here is derived from an EMBL/GenBank/DDBJ whole genome shotgun (WGS) entry which is preliminary data.</text>
</comment>
<organism evidence="2 3">
    <name type="scientific">Roseateles saccharophilus</name>
    <name type="common">Pseudomonas saccharophila</name>
    <dbReference type="NCBI Taxonomy" id="304"/>
    <lineage>
        <taxon>Bacteria</taxon>
        <taxon>Pseudomonadati</taxon>
        <taxon>Pseudomonadota</taxon>
        <taxon>Betaproteobacteria</taxon>
        <taxon>Burkholderiales</taxon>
        <taxon>Sphaerotilaceae</taxon>
        <taxon>Roseateles</taxon>
    </lineage>
</organism>
<evidence type="ECO:0000256" key="1">
    <source>
        <dbReference type="SAM" id="MobiDB-lite"/>
    </source>
</evidence>
<keyword evidence="3" id="KW-1185">Reference proteome</keyword>